<comment type="similarity">
    <text evidence="4 14">Belongs to the pyruvate kinase family.</text>
</comment>
<dbReference type="InterPro" id="IPR015795">
    <property type="entry name" value="Pyrv_Knase_C"/>
</dbReference>
<dbReference type="OrthoDB" id="108365at2759"/>
<dbReference type="GO" id="GO:0005524">
    <property type="term" value="F:ATP binding"/>
    <property type="evidence" value="ECO:0007669"/>
    <property type="project" value="UniProtKB-KW"/>
</dbReference>
<dbReference type="GO" id="GO:0000287">
    <property type="term" value="F:magnesium ion binding"/>
    <property type="evidence" value="ECO:0007669"/>
    <property type="project" value="InterPro"/>
</dbReference>
<accession>A0A9N8E3W8</accession>
<feature type="domain" description="Pyruvate kinase C-terminal" evidence="17">
    <location>
        <begin position="423"/>
        <end position="560"/>
    </location>
</feature>
<evidence type="ECO:0000256" key="10">
    <source>
        <dbReference type="ARBA" id="ARBA00022840"/>
    </source>
</evidence>
<evidence type="ECO:0000256" key="9">
    <source>
        <dbReference type="ARBA" id="ARBA00022777"/>
    </source>
</evidence>
<dbReference type="Gene3D" id="3.20.20.60">
    <property type="entry name" value="Phosphoenolpyruvate-binding domains"/>
    <property type="match status" value="1"/>
</dbReference>
<evidence type="ECO:0000313" key="19">
    <source>
        <dbReference type="Proteomes" id="UP001153069"/>
    </source>
</evidence>
<evidence type="ECO:0000256" key="7">
    <source>
        <dbReference type="ARBA" id="ARBA00022723"/>
    </source>
</evidence>
<evidence type="ECO:0000256" key="1">
    <source>
        <dbReference type="ARBA" id="ARBA00001946"/>
    </source>
</evidence>
<dbReference type="InterPro" id="IPR036918">
    <property type="entry name" value="Pyrv_Knase_C_sf"/>
</dbReference>
<evidence type="ECO:0000259" key="17">
    <source>
        <dbReference type="Pfam" id="PF02887"/>
    </source>
</evidence>
<keyword evidence="13 18" id="KW-0670">Pyruvate</keyword>
<comment type="catalytic activity">
    <reaction evidence="14">
        <text>pyruvate + ATP = phosphoenolpyruvate + ADP + H(+)</text>
        <dbReference type="Rhea" id="RHEA:18157"/>
        <dbReference type="ChEBI" id="CHEBI:15361"/>
        <dbReference type="ChEBI" id="CHEBI:15378"/>
        <dbReference type="ChEBI" id="CHEBI:30616"/>
        <dbReference type="ChEBI" id="CHEBI:58702"/>
        <dbReference type="ChEBI" id="CHEBI:456216"/>
        <dbReference type="EC" id="2.7.1.40"/>
    </reaction>
</comment>
<name>A0A9N8E3W8_9STRA</name>
<evidence type="ECO:0000256" key="13">
    <source>
        <dbReference type="ARBA" id="ARBA00023317"/>
    </source>
</evidence>
<proteinExistence type="inferred from homology"/>
<dbReference type="InterPro" id="IPR015806">
    <property type="entry name" value="Pyrv_Knase_insert_dom_sf"/>
</dbReference>
<evidence type="ECO:0000256" key="12">
    <source>
        <dbReference type="ARBA" id="ARBA00023152"/>
    </source>
</evidence>
<keyword evidence="9 14" id="KW-0418">Kinase</keyword>
<gene>
    <name evidence="18" type="ORF">SEMRO_635_G179070.1</name>
</gene>
<dbReference type="GO" id="GO:0016301">
    <property type="term" value="F:kinase activity"/>
    <property type="evidence" value="ECO:0007669"/>
    <property type="project" value="UniProtKB-KW"/>
</dbReference>
<dbReference type="InterPro" id="IPR001697">
    <property type="entry name" value="Pyr_Knase"/>
</dbReference>
<dbReference type="NCBIfam" id="TIGR01064">
    <property type="entry name" value="pyruv_kin"/>
    <property type="match status" value="1"/>
</dbReference>
<dbReference type="EMBL" id="CAICTM010000634">
    <property type="protein sequence ID" value="CAB9514146.1"/>
    <property type="molecule type" value="Genomic_DNA"/>
</dbReference>
<evidence type="ECO:0000256" key="3">
    <source>
        <dbReference type="ARBA" id="ARBA00004997"/>
    </source>
</evidence>
<dbReference type="GO" id="GO:0004743">
    <property type="term" value="F:pyruvate kinase activity"/>
    <property type="evidence" value="ECO:0007669"/>
    <property type="project" value="UniProtKB-EC"/>
</dbReference>
<organism evidence="18 19">
    <name type="scientific">Seminavis robusta</name>
    <dbReference type="NCBI Taxonomy" id="568900"/>
    <lineage>
        <taxon>Eukaryota</taxon>
        <taxon>Sar</taxon>
        <taxon>Stramenopiles</taxon>
        <taxon>Ochrophyta</taxon>
        <taxon>Bacillariophyta</taxon>
        <taxon>Bacillariophyceae</taxon>
        <taxon>Bacillariophycidae</taxon>
        <taxon>Naviculales</taxon>
        <taxon>Naviculaceae</taxon>
        <taxon>Seminavis</taxon>
    </lineage>
</organism>
<keyword evidence="15" id="KW-0732">Signal</keyword>
<evidence type="ECO:0000256" key="14">
    <source>
        <dbReference type="RuleBase" id="RU000504"/>
    </source>
</evidence>
<keyword evidence="11 14" id="KW-0460">Magnesium</keyword>
<evidence type="ECO:0000313" key="18">
    <source>
        <dbReference type="EMBL" id="CAB9514146.1"/>
    </source>
</evidence>
<dbReference type="AlphaFoldDB" id="A0A9N8E3W8"/>
<dbReference type="PRINTS" id="PR01050">
    <property type="entry name" value="PYRUVTKNASE"/>
</dbReference>
<sequence length="576" mass="62256">MKFTSVLLSVAFLASGIDAFVAPAQRFAKNSIKLAATIEGTVSTPFADATVAAVPKVAQRWRKSTKQVATLGPASSSVEMIETLFLAGADVFRLNFSHGSQEQKKELLDMIRTVEEKYSHPICVLGDLQGPKLRVGEFSNPNGEVLEEGQIFRFDLDEAKGDNKRVQLPHPEIITASEVGHILMIDDGKVKVEVVEAGGEYLDCKVIVGGKISNRKGVNTPDSILEISCLTPKDRSDLDYMLGIGVDWVALSFVQRPEDIEEILEIIDSNTPEGKFKPCVMAKIEKPSCFEGDNLENIVKLCNGIMVARGDLGVECPPEDVPILQKTIIDECRSQGKPVVVATQMLESMIESPTPTRAEASDVATAIYDGADAIMLSAESAAGKWPEESVTMQQRIINRVESDPHYRSYLDANAPEPEATPTDAMIVAARQISKTINAKALVSFSLRGSTVLRASKKRPSVPIMALCPFPETARQLALSWGVYPELPKPGSYGYQVEDENMMDYSEPTVETAPSDFDLILRNACKAALKKGLVSDPSDLLVVTAGLPFGTPGASNIIRVVPAAGPACWDGVCSVEA</sequence>
<dbReference type="FunFam" id="3.20.20.60:FF:000025">
    <property type="entry name" value="Pyruvate kinase"/>
    <property type="match status" value="1"/>
</dbReference>
<dbReference type="InterPro" id="IPR015793">
    <property type="entry name" value="Pyrv_Knase_brl"/>
</dbReference>
<dbReference type="InterPro" id="IPR015813">
    <property type="entry name" value="Pyrv/PenolPyrv_kinase-like_dom"/>
</dbReference>
<keyword evidence="19" id="KW-1185">Reference proteome</keyword>
<feature type="signal peptide" evidence="15">
    <location>
        <begin position="1"/>
        <end position="19"/>
    </location>
</feature>
<dbReference type="SUPFAM" id="SSF52935">
    <property type="entry name" value="PK C-terminal domain-like"/>
    <property type="match status" value="1"/>
</dbReference>
<dbReference type="NCBIfam" id="NF004491">
    <property type="entry name" value="PRK05826.1"/>
    <property type="match status" value="1"/>
</dbReference>
<dbReference type="Gene3D" id="2.40.33.10">
    <property type="entry name" value="PK beta-barrel domain-like"/>
    <property type="match status" value="1"/>
</dbReference>
<dbReference type="InterPro" id="IPR011037">
    <property type="entry name" value="Pyrv_Knase-like_insert_dom_sf"/>
</dbReference>
<keyword evidence="6 14" id="KW-0808">Transferase</keyword>
<evidence type="ECO:0000259" key="16">
    <source>
        <dbReference type="Pfam" id="PF00224"/>
    </source>
</evidence>
<dbReference type="Gene3D" id="3.40.1380.20">
    <property type="entry name" value="Pyruvate kinase, C-terminal domain"/>
    <property type="match status" value="1"/>
</dbReference>
<evidence type="ECO:0000256" key="5">
    <source>
        <dbReference type="ARBA" id="ARBA00012142"/>
    </source>
</evidence>
<comment type="caution">
    <text evidence="18">The sequence shown here is derived from an EMBL/GenBank/DDBJ whole genome shotgun (WGS) entry which is preliminary data.</text>
</comment>
<dbReference type="InterPro" id="IPR040442">
    <property type="entry name" value="Pyrv_kinase-like_dom_sf"/>
</dbReference>
<reference evidence="18" key="1">
    <citation type="submission" date="2020-06" db="EMBL/GenBank/DDBJ databases">
        <authorList>
            <consortium name="Plant Systems Biology data submission"/>
        </authorList>
    </citation>
    <scope>NUCLEOTIDE SEQUENCE</scope>
    <source>
        <strain evidence="18">D6</strain>
    </source>
</reference>
<dbReference type="FunFam" id="2.40.33.10:FF:000001">
    <property type="entry name" value="Pyruvate kinase"/>
    <property type="match status" value="1"/>
</dbReference>
<feature type="chain" id="PRO_5040481278" description="Pyruvate kinase" evidence="15">
    <location>
        <begin position="20"/>
        <end position="576"/>
    </location>
</feature>
<feature type="domain" description="Pyruvate kinase barrel" evidence="16">
    <location>
        <begin position="63"/>
        <end position="390"/>
    </location>
</feature>
<comment type="pathway">
    <text evidence="3 14">Carbohydrate degradation; glycolysis; pyruvate from D-glyceraldehyde 3-phosphate: step 5/5.</text>
</comment>
<keyword evidence="10" id="KW-0067">ATP-binding</keyword>
<dbReference type="Pfam" id="PF00224">
    <property type="entry name" value="PK"/>
    <property type="match status" value="1"/>
</dbReference>
<evidence type="ECO:0000256" key="4">
    <source>
        <dbReference type="ARBA" id="ARBA00008663"/>
    </source>
</evidence>
<dbReference type="GO" id="GO:0030955">
    <property type="term" value="F:potassium ion binding"/>
    <property type="evidence" value="ECO:0007669"/>
    <property type="project" value="InterPro"/>
</dbReference>
<keyword evidence="8" id="KW-0547">Nucleotide-binding</keyword>
<dbReference type="PANTHER" id="PTHR11817">
    <property type="entry name" value="PYRUVATE KINASE"/>
    <property type="match status" value="1"/>
</dbReference>
<dbReference type="Proteomes" id="UP001153069">
    <property type="component" value="Unassembled WGS sequence"/>
</dbReference>
<evidence type="ECO:0000256" key="6">
    <source>
        <dbReference type="ARBA" id="ARBA00022679"/>
    </source>
</evidence>
<comment type="cofactor">
    <cofactor evidence="2">
        <name>K(+)</name>
        <dbReference type="ChEBI" id="CHEBI:29103"/>
    </cofactor>
</comment>
<evidence type="ECO:0000256" key="15">
    <source>
        <dbReference type="SAM" id="SignalP"/>
    </source>
</evidence>
<comment type="cofactor">
    <cofactor evidence="1">
        <name>Mg(2+)</name>
        <dbReference type="ChEBI" id="CHEBI:18420"/>
    </cofactor>
</comment>
<evidence type="ECO:0000256" key="11">
    <source>
        <dbReference type="ARBA" id="ARBA00022842"/>
    </source>
</evidence>
<dbReference type="SUPFAM" id="SSF51621">
    <property type="entry name" value="Phosphoenolpyruvate/pyruvate domain"/>
    <property type="match status" value="1"/>
</dbReference>
<protein>
    <recommendedName>
        <fullName evidence="5 14">Pyruvate kinase</fullName>
        <ecNumber evidence="5 14">2.7.1.40</ecNumber>
    </recommendedName>
</protein>
<dbReference type="SUPFAM" id="SSF50800">
    <property type="entry name" value="PK beta-barrel domain-like"/>
    <property type="match status" value="1"/>
</dbReference>
<dbReference type="Pfam" id="PF02887">
    <property type="entry name" value="PK_C"/>
    <property type="match status" value="1"/>
</dbReference>
<evidence type="ECO:0000256" key="2">
    <source>
        <dbReference type="ARBA" id="ARBA00001958"/>
    </source>
</evidence>
<keyword evidence="7" id="KW-0479">Metal-binding</keyword>
<keyword evidence="12 14" id="KW-0324">Glycolysis</keyword>
<evidence type="ECO:0000256" key="8">
    <source>
        <dbReference type="ARBA" id="ARBA00022741"/>
    </source>
</evidence>
<dbReference type="EC" id="2.7.1.40" evidence="5 14"/>